<dbReference type="GO" id="GO:0007186">
    <property type="term" value="P:G protein-coupled receptor signaling pathway"/>
    <property type="evidence" value="ECO:0000318"/>
    <property type="project" value="GO_Central"/>
</dbReference>
<dbReference type="InterPro" id="IPR017452">
    <property type="entry name" value="GPCR_Rhodpsn_7TM"/>
</dbReference>
<keyword evidence="9" id="KW-0807">Transducer</keyword>
<dbReference type="PROSITE" id="PS50262">
    <property type="entry name" value="G_PROTEIN_RECEP_F1_2"/>
    <property type="match status" value="1"/>
</dbReference>
<dbReference type="InterPro" id="IPR000276">
    <property type="entry name" value="GPCR_Rhodpsn"/>
</dbReference>
<keyword evidence="3 10" id="KW-0812">Transmembrane</keyword>
<dbReference type="eggNOG" id="KOG3656">
    <property type="taxonomic scope" value="Eukaryota"/>
</dbReference>
<keyword evidence="6 10" id="KW-0472">Membrane</keyword>
<feature type="transmembrane region" description="Helical" evidence="10">
    <location>
        <begin position="134"/>
        <end position="156"/>
    </location>
</feature>
<keyword evidence="13" id="KW-1185">Reference proteome</keyword>
<keyword evidence="8" id="KW-0325">Glycoprotein</keyword>
<comment type="subcellular location">
    <subcellularLocation>
        <location evidence="1">Cell membrane</location>
        <topology evidence="1">Multi-pass membrane protein</topology>
    </subcellularLocation>
</comment>
<accession>A7RWC2</accession>
<organism evidence="12 13">
    <name type="scientific">Nematostella vectensis</name>
    <name type="common">Starlet sea anemone</name>
    <dbReference type="NCBI Taxonomy" id="45351"/>
    <lineage>
        <taxon>Eukaryota</taxon>
        <taxon>Metazoa</taxon>
        <taxon>Cnidaria</taxon>
        <taxon>Anthozoa</taxon>
        <taxon>Hexacorallia</taxon>
        <taxon>Actiniaria</taxon>
        <taxon>Edwardsiidae</taxon>
        <taxon>Nematostella</taxon>
    </lineage>
</organism>
<keyword evidence="4 10" id="KW-1133">Transmembrane helix</keyword>
<evidence type="ECO:0000256" key="5">
    <source>
        <dbReference type="ARBA" id="ARBA00023040"/>
    </source>
</evidence>
<evidence type="ECO:0000313" key="12">
    <source>
        <dbReference type="EMBL" id="EDO44290.1"/>
    </source>
</evidence>
<protein>
    <recommendedName>
        <fullName evidence="11">G-protein coupled receptors family 1 profile domain-containing protein</fullName>
    </recommendedName>
</protein>
<evidence type="ECO:0000256" key="8">
    <source>
        <dbReference type="ARBA" id="ARBA00023180"/>
    </source>
</evidence>
<dbReference type="Pfam" id="PF00001">
    <property type="entry name" value="7tm_1"/>
    <property type="match status" value="1"/>
</dbReference>
<evidence type="ECO:0000256" key="4">
    <source>
        <dbReference type="ARBA" id="ARBA00022989"/>
    </source>
</evidence>
<dbReference type="HOGENOM" id="CLU_009579_16_1_1"/>
<evidence type="ECO:0000256" key="9">
    <source>
        <dbReference type="ARBA" id="ARBA00023224"/>
    </source>
</evidence>
<dbReference type="PRINTS" id="PR00237">
    <property type="entry name" value="GPCRRHODOPSN"/>
</dbReference>
<reference evidence="12 13" key="1">
    <citation type="journal article" date="2007" name="Science">
        <title>Sea anemone genome reveals ancestral eumetazoan gene repertoire and genomic organization.</title>
        <authorList>
            <person name="Putnam N.H."/>
            <person name="Srivastava M."/>
            <person name="Hellsten U."/>
            <person name="Dirks B."/>
            <person name="Chapman J."/>
            <person name="Salamov A."/>
            <person name="Terry A."/>
            <person name="Shapiro H."/>
            <person name="Lindquist E."/>
            <person name="Kapitonov V.V."/>
            <person name="Jurka J."/>
            <person name="Genikhovich G."/>
            <person name="Grigoriev I.V."/>
            <person name="Lucas S.M."/>
            <person name="Steele R.E."/>
            <person name="Finnerty J.R."/>
            <person name="Technau U."/>
            <person name="Martindale M.Q."/>
            <person name="Rokhsar D.S."/>
        </authorList>
    </citation>
    <scope>NUCLEOTIDE SEQUENCE [LARGE SCALE GENOMIC DNA]</scope>
    <source>
        <strain evidence="13">CH2 X CH6</strain>
    </source>
</reference>
<dbReference type="PhylomeDB" id="A7RWC2"/>
<dbReference type="InParanoid" id="A7RWC2"/>
<evidence type="ECO:0000256" key="1">
    <source>
        <dbReference type="ARBA" id="ARBA00004651"/>
    </source>
</evidence>
<evidence type="ECO:0000256" key="3">
    <source>
        <dbReference type="ARBA" id="ARBA00022692"/>
    </source>
</evidence>
<feature type="transmembrane region" description="Helical" evidence="10">
    <location>
        <begin position="162"/>
        <end position="185"/>
    </location>
</feature>
<evidence type="ECO:0000256" key="6">
    <source>
        <dbReference type="ARBA" id="ARBA00023136"/>
    </source>
</evidence>
<gene>
    <name evidence="12" type="ORF">NEMVEDRAFT_v1g203117</name>
</gene>
<evidence type="ECO:0000259" key="11">
    <source>
        <dbReference type="PROSITE" id="PS50262"/>
    </source>
</evidence>
<dbReference type="GO" id="GO:0005886">
    <property type="term" value="C:plasma membrane"/>
    <property type="evidence" value="ECO:0000318"/>
    <property type="project" value="GO_Central"/>
</dbReference>
<evidence type="ECO:0000256" key="7">
    <source>
        <dbReference type="ARBA" id="ARBA00023170"/>
    </source>
</evidence>
<dbReference type="CDD" id="cd00637">
    <property type="entry name" value="7tm_classA_rhodopsin-like"/>
    <property type="match status" value="1"/>
</dbReference>
<feature type="domain" description="G-protein coupled receptors family 1 profile" evidence="11">
    <location>
        <begin position="31"/>
        <end position="258"/>
    </location>
</feature>
<dbReference type="STRING" id="45351.A7RWC2"/>
<keyword evidence="2" id="KW-1003">Cell membrane</keyword>
<feature type="transmembrane region" description="Helical" evidence="10">
    <location>
        <begin position="206"/>
        <end position="229"/>
    </location>
</feature>
<feature type="transmembrane region" description="Helical" evidence="10">
    <location>
        <begin position="96"/>
        <end position="114"/>
    </location>
</feature>
<dbReference type="PANTHER" id="PTHR24246:SF27">
    <property type="entry name" value="ADENOSINE RECEPTOR, ISOFORM A"/>
    <property type="match status" value="1"/>
</dbReference>
<feature type="transmembrane region" description="Helical" evidence="10">
    <location>
        <begin position="16"/>
        <end position="39"/>
    </location>
</feature>
<dbReference type="Gene3D" id="1.20.1070.10">
    <property type="entry name" value="Rhodopsin 7-helix transmembrane proteins"/>
    <property type="match status" value="1"/>
</dbReference>
<dbReference type="PANTHER" id="PTHR24246">
    <property type="entry name" value="OLFACTORY RECEPTOR AND ADENOSINE RECEPTOR"/>
    <property type="match status" value="1"/>
</dbReference>
<evidence type="ECO:0000313" key="13">
    <source>
        <dbReference type="Proteomes" id="UP000001593"/>
    </source>
</evidence>
<keyword evidence="7" id="KW-0675">Receptor</keyword>
<dbReference type="SUPFAM" id="SSF81321">
    <property type="entry name" value="Family A G protein-coupled receptor-like"/>
    <property type="match status" value="1"/>
</dbReference>
<dbReference type="Proteomes" id="UP000001593">
    <property type="component" value="Unassembled WGS sequence"/>
</dbReference>
<dbReference type="AlphaFoldDB" id="A7RWC2"/>
<sequence length="317" mass="35106">MDETGRNSSQSHLDTIVIAVLSIEGITIASSNLLTLLLFITDRSLRKRNTYFIASLALADTLVGVAAVNIAVFVALGHDARAVLLLKVPQSLAFSLFEIFVSTSSGLGLLIISIERFLATIAPMHHRKSGLHPYYLGIAAQWVLPTLSAIIALISVDMYNIYCMYLIVFFIFVFCFCYASIFIKFKLQNRQHQRNSLSLTQQRERELAKVLLTVTFVSVLCYVPTGIFMSDFHNTQVHVALACYSTRFANSLVNPAVYVLRMKEFKVALVNSLCSFHTRVYSLESCASGNAHTTTVGTSQRQERSTGVASVVQNSIV</sequence>
<proteinExistence type="predicted"/>
<evidence type="ECO:0000256" key="2">
    <source>
        <dbReference type="ARBA" id="ARBA00022475"/>
    </source>
</evidence>
<feature type="transmembrane region" description="Helical" evidence="10">
    <location>
        <begin position="51"/>
        <end position="76"/>
    </location>
</feature>
<dbReference type="GO" id="GO:0001609">
    <property type="term" value="F:G protein-coupled adenosine receptor activity"/>
    <property type="evidence" value="ECO:0000318"/>
    <property type="project" value="GO_Central"/>
</dbReference>
<name>A7RWC2_NEMVE</name>
<dbReference type="EMBL" id="DS469546">
    <property type="protein sequence ID" value="EDO44290.1"/>
    <property type="molecule type" value="Genomic_DNA"/>
</dbReference>
<dbReference type="OMA" id="ATIAPMH"/>
<keyword evidence="5" id="KW-0297">G-protein coupled receptor</keyword>
<evidence type="ECO:0000256" key="10">
    <source>
        <dbReference type="SAM" id="Phobius"/>
    </source>
</evidence>